<dbReference type="InterPro" id="IPR036152">
    <property type="entry name" value="Asp/glu_Ase-like_sf"/>
</dbReference>
<name>A0A9D9N3W8_9BACT</name>
<dbReference type="Pfam" id="PF00710">
    <property type="entry name" value="Asparaginase"/>
    <property type="match status" value="1"/>
</dbReference>
<dbReference type="AlphaFoldDB" id="A0A9D9N3W8"/>
<proteinExistence type="inferred from homology"/>
<evidence type="ECO:0000259" key="9">
    <source>
        <dbReference type="Pfam" id="PF17763"/>
    </source>
</evidence>
<feature type="active site" evidence="7">
    <location>
        <position position="91"/>
    </location>
</feature>
<dbReference type="EC" id="3.5.1.1" evidence="2"/>
<feature type="domain" description="L-asparaginase N-terminal" evidence="8">
    <location>
        <begin position="7"/>
        <end position="196"/>
    </location>
</feature>
<evidence type="ECO:0000256" key="2">
    <source>
        <dbReference type="ARBA" id="ARBA00012920"/>
    </source>
</evidence>
<feature type="active site" evidence="6">
    <location>
        <position position="15"/>
    </location>
</feature>
<dbReference type="PROSITE" id="PS00917">
    <property type="entry name" value="ASN_GLN_ASE_2"/>
    <property type="match status" value="1"/>
</dbReference>
<dbReference type="PANTHER" id="PTHR11707">
    <property type="entry name" value="L-ASPARAGINASE"/>
    <property type="match status" value="1"/>
</dbReference>
<dbReference type="NCBIfam" id="TIGR00519">
    <property type="entry name" value="asnASE_I"/>
    <property type="match status" value="1"/>
</dbReference>
<dbReference type="InterPro" id="IPR027475">
    <property type="entry name" value="Asparaginase/glutaminase_AS2"/>
</dbReference>
<feature type="domain" description="Asparaginase/glutaminase C-terminal" evidence="9">
    <location>
        <begin position="217"/>
        <end position="333"/>
    </location>
</feature>
<dbReference type="SUPFAM" id="SSF53774">
    <property type="entry name" value="Glutaminase/Asparaginase"/>
    <property type="match status" value="1"/>
</dbReference>
<dbReference type="PRINTS" id="PR00139">
    <property type="entry name" value="ASNGLNASE"/>
</dbReference>
<dbReference type="InterPro" id="IPR040919">
    <property type="entry name" value="Asparaginase_C"/>
</dbReference>
<evidence type="ECO:0000256" key="4">
    <source>
        <dbReference type="PIRSR" id="PIRSR001220-1"/>
    </source>
</evidence>
<dbReference type="PIRSF" id="PIRSF001220">
    <property type="entry name" value="L-ASNase_gatD"/>
    <property type="match status" value="1"/>
</dbReference>
<accession>A0A9D9N3W8</accession>
<dbReference type="Gene3D" id="3.40.50.1170">
    <property type="entry name" value="L-asparaginase, N-terminal domain"/>
    <property type="match status" value="1"/>
</dbReference>
<dbReference type="InterPro" id="IPR041725">
    <property type="entry name" value="L-asparaginase_I"/>
</dbReference>
<gene>
    <name evidence="10" type="ORF">IAA73_03705</name>
</gene>
<dbReference type="InterPro" id="IPR006034">
    <property type="entry name" value="Asparaginase/glutaminase-like"/>
</dbReference>
<dbReference type="GO" id="GO:0009066">
    <property type="term" value="P:aspartate family amino acid metabolic process"/>
    <property type="evidence" value="ECO:0007669"/>
    <property type="project" value="UniProtKB-ARBA"/>
</dbReference>
<dbReference type="FunFam" id="3.40.50.40:FF:000001">
    <property type="entry name" value="L-asparaginase 1"/>
    <property type="match status" value="1"/>
</dbReference>
<dbReference type="InterPro" id="IPR006033">
    <property type="entry name" value="AsnA_fam"/>
</dbReference>
<dbReference type="InterPro" id="IPR037152">
    <property type="entry name" value="L-asparaginase_N_sf"/>
</dbReference>
<protein>
    <recommendedName>
        <fullName evidence="2">asparaginase</fullName>
        <ecNumber evidence="2">3.5.1.1</ecNumber>
    </recommendedName>
</protein>
<dbReference type="SFLD" id="SFLDS00057">
    <property type="entry name" value="Glutaminase/Asparaginase"/>
    <property type="match status" value="1"/>
</dbReference>
<feature type="binding site" evidence="5">
    <location>
        <begin position="91"/>
        <end position="92"/>
    </location>
    <ligand>
        <name>substrate</name>
    </ligand>
</feature>
<dbReference type="InterPro" id="IPR020827">
    <property type="entry name" value="Asparaginase/glutaminase_AS1"/>
</dbReference>
<dbReference type="PROSITE" id="PS51732">
    <property type="entry name" value="ASN_GLN_ASE_3"/>
    <property type="match status" value="1"/>
</dbReference>
<dbReference type="InterPro" id="IPR027473">
    <property type="entry name" value="L-asparaginase_C"/>
</dbReference>
<evidence type="ECO:0000313" key="11">
    <source>
        <dbReference type="Proteomes" id="UP000823641"/>
    </source>
</evidence>
<dbReference type="GO" id="GO:0004067">
    <property type="term" value="F:asparaginase activity"/>
    <property type="evidence" value="ECO:0007669"/>
    <property type="project" value="UniProtKB-UniRule"/>
</dbReference>
<dbReference type="PROSITE" id="PS00144">
    <property type="entry name" value="ASN_GLN_ASE_1"/>
    <property type="match status" value="1"/>
</dbReference>
<dbReference type="PANTHER" id="PTHR11707:SF28">
    <property type="entry name" value="60 KDA LYSOPHOSPHOLIPASE"/>
    <property type="match status" value="1"/>
</dbReference>
<evidence type="ECO:0000256" key="1">
    <source>
        <dbReference type="ARBA" id="ARBA00010518"/>
    </source>
</evidence>
<comment type="similarity">
    <text evidence="1">Belongs to the asparaginase 1 family.</text>
</comment>
<organism evidence="10 11">
    <name type="scientific">Candidatus Gallipaludibacter merdavium</name>
    <dbReference type="NCBI Taxonomy" id="2840839"/>
    <lineage>
        <taxon>Bacteria</taxon>
        <taxon>Pseudomonadati</taxon>
        <taxon>Bacteroidota</taxon>
        <taxon>Bacteroidia</taxon>
        <taxon>Bacteroidales</taxon>
        <taxon>Candidatus Gallipaludibacter</taxon>
    </lineage>
</organism>
<evidence type="ECO:0000256" key="3">
    <source>
        <dbReference type="ARBA" id="ARBA00022801"/>
    </source>
</evidence>
<dbReference type="Proteomes" id="UP000823641">
    <property type="component" value="Unassembled WGS sequence"/>
</dbReference>
<evidence type="ECO:0000256" key="6">
    <source>
        <dbReference type="PROSITE-ProRule" id="PRU10099"/>
    </source>
</evidence>
<feature type="active site" description="O-isoaspartyl threonine intermediate" evidence="4">
    <location>
        <position position="15"/>
    </location>
</feature>
<dbReference type="EMBL" id="JADIMG010000036">
    <property type="protein sequence ID" value="MBO8459422.1"/>
    <property type="molecule type" value="Genomic_DNA"/>
</dbReference>
<evidence type="ECO:0000256" key="5">
    <source>
        <dbReference type="PIRSR" id="PIRSR001220-2"/>
    </source>
</evidence>
<dbReference type="PIRSF" id="PIRSF500176">
    <property type="entry name" value="L_ASNase"/>
    <property type="match status" value="1"/>
</dbReference>
<dbReference type="CDD" id="cd08963">
    <property type="entry name" value="L-asparaginase_I"/>
    <property type="match status" value="1"/>
</dbReference>
<keyword evidence="3 10" id="KW-0378">Hydrolase</keyword>
<sequence>MGKLNAVLLIFTGGTISMAEDPETGALRPIDFQRLQEYMPEIRTTGIRVDCYPFDPFIDSSDVHPPFWCKLAQTIYDNYNNYDGFVVLHGTDTMSFSASALSFMLDNLSKPVIFTGSQLPVGMMRSDAKENLLTAIEIAVAEYNGKPRVPEVCVFFEDTLFRGNRTTKKNTEHFSAFASYNYPPLAKAGVHIKFFPSAIHYPEEDKPLKLHTVVDQNVAILKLFPGITEHTVNSILNIPNLRAVVLETFGSGNAPRRIWFYKALKSATERGIIIVNKTQCSSGSVEMGRYETSLNLLSAGVISGYDITIEAIVTKLMYLLGEYGDNVDKVKELLSTNICGEMTIE</sequence>
<dbReference type="Gene3D" id="3.40.50.40">
    <property type="match status" value="1"/>
</dbReference>
<evidence type="ECO:0000313" key="10">
    <source>
        <dbReference type="EMBL" id="MBO8459422.1"/>
    </source>
</evidence>
<comment type="caution">
    <text evidence="10">The sequence shown here is derived from an EMBL/GenBank/DDBJ whole genome shotgun (WGS) entry which is preliminary data.</text>
</comment>
<reference evidence="10" key="1">
    <citation type="submission" date="2020-10" db="EMBL/GenBank/DDBJ databases">
        <authorList>
            <person name="Gilroy R."/>
        </authorList>
    </citation>
    <scope>NUCLEOTIDE SEQUENCE</scope>
    <source>
        <strain evidence="10">G3-3990</strain>
    </source>
</reference>
<dbReference type="Pfam" id="PF17763">
    <property type="entry name" value="Asparaginase_C"/>
    <property type="match status" value="1"/>
</dbReference>
<evidence type="ECO:0000259" key="8">
    <source>
        <dbReference type="Pfam" id="PF00710"/>
    </source>
</evidence>
<feature type="binding site" evidence="5">
    <location>
        <position position="60"/>
    </location>
    <ligand>
        <name>substrate</name>
    </ligand>
</feature>
<reference evidence="10" key="2">
    <citation type="journal article" date="2021" name="PeerJ">
        <title>Extensive microbial diversity within the chicken gut microbiome revealed by metagenomics and culture.</title>
        <authorList>
            <person name="Gilroy R."/>
            <person name="Ravi A."/>
            <person name="Getino M."/>
            <person name="Pursley I."/>
            <person name="Horton D.L."/>
            <person name="Alikhan N.F."/>
            <person name="Baker D."/>
            <person name="Gharbi K."/>
            <person name="Hall N."/>
            <person name="Watson M."/>
            <person name="Adriaenssens E.M."/>
            <person name="Foster-Nyarko E."/>
            <person name="Jarju S."/>
            <person name="Secka A."/>
            <person name="Antonio M."/>
            <person name="Oren A."/>
            <person name="Chaudhuri R.R."/>
            <person name="La Ragione R."/>
            <person name="Hildebrand F."/>
            <person name="Pallen M.J."/>
        </authorList>
    </citation>
    <scope>NUCLEOTIDE SEQUENCE</scope>
    <source>
        <strain evidence="10">G3-3990</strain>
    </source>
</reference>
<dbReference type="FunFam" id="3.40.50.1170:FF:000001">
    <property type="entry name" value="L-asparaginase 2"/>
    <property type="match status" value="1"/>
</dbReference>
<dbReference type="SMART" id="SM00870">
    <property type="entry name" value="Asparaginase"/>
    <property type="match status" value="1"/>
</dbReference>
<evidence type="ECO:0000256" key="7">
    <source>
        <dbReference type="PROSITE-ProRule" id="PRU10100"/>
    </source>
</evidence>
<dbReference type="InterPro" id="IPR027474">
    <property type="entry name" value="L-asparaginase_N"/>
</dbReference>